<evidence type="ECO:0000313" key="3">
    <source>
        <dbReference type="EMBL" id="MRH77171.1"/>
    </source>
</evidence>
<feature type="signal peptide" evidence="1">
    <location>
        <begin position="1"/>
        <end position="23"/>
    </location>
</feature>
<feature type="domain" description="DUF4329" evidence="2">
    <location>
        <begin position="278"/>
        <end position="393"/>
    </location>
</feature>
<dbReference type="EMBL" id="WJPP01000001">
    <property type="protein sequence ID" value="MRH77171.1"/>
    <property type="molecule type" value="Genomic_DNA"/>
</dbReference>
<dbReference type="InterPro" id="IPR025479">
    <property type="entry name" value="DUF4329"/>
</dbReference>
<sequence>MSSKKVCWVGLGLVAGLSTASMATELSEVAPAQFFIEQPFSEYGSLHYGALSAPDEQHYYGGLSIGESTISAFQAEANTLSQANNALYPDLDQTFFYGGTRADFQVQGLAADFSLNGEWRTQIASSQVTAAGVEARYGHYIGLQRGGVELGGFQLSRGSKAVGQGLNLAIDMGRFELAYQAIDSEFDASVQRLALQWQTNPRWELTLALERARNDLFTAVNDDQILFSVERFFGVTENPQERGFSKVVGLGVGVGLAAAAVSSGSSDRDGAPRFLARDEAAAEILNEINPVSVEENREHGGWIYLNADNSFSYTEPVAGTSGSVNIGSPFNSVPEGTLANASYHTHGGPDPRYNNEEFSPQDLFFNRLYQLDGYLGTPAGFMKLHDVSTEQIRVLGVINN</sequence>
<keyword evidence="4" id="KW-1185">Reference proteome</keyword>
<dbReference type="Pfam" id="PF14220">
    <property type="entry name" value="DUF4329"/>
    <property type="match status" value="1"/>
</dbReference>
<accession>A0A6N7QL69</accession>
<evidence type="ECO:0000259" key="2">
    <source>
        <dbReference type="Pfam" id="PF14220"/>
    </source>
</evidence>
<dbReference type="RefSeq" id="WP_153718246.1">
    <property type="nucleotide sequence ID" value="NZ_WJPP01000001.1"/>
</dbReference>
<organism evidence="3 4">
    <name type="scientific">Spiribacter salilacus</name>
    <dbReference type="NCBI Taxonomy" id="2664894"/>
    <lineage>
        <taxon>Bacteria</taxon>
        <taxon>Pseudomonadati</taxon>
        <taxon>Pseudomonadota</taxon>
        <taxon>Gammaproteobacteria</taxon>
        <taxon>Chromatiales</taxon>
        <taxon>Ectothiorhodospiraceae</taxon>
        <taxon>Spiribacter</taxon>
    </lineage>
</organism>
<reference evidence="3 4" key="1">
    <citation type="submission" date="2019-11" db="EMBL/GenBank/DDBJ databases">
        <authorList>
            <person name="Zhang X.Y."/>
        </authorList>
    </citation>
    <scope>NUCLEOTIDE SEQUENCE [LARGE SCALE GENOMIC DNA]</scope>
    <source>
        <strain evidence="3 4">C176</strain>
    </source>
</reference>
<protein>
    <submittedName>
        <fullName evidence="3">DUF4329 domain-containing protein</fullName>
    </submittedName>
</protein>
<name>A0A6N7QL69_9GAMM</name>
<evidence type="ECO:0000256" key="1">
    <source>
        <dbReference type="SAM" id="SignalP"/>
    </source>
</evidence>
<feature type="chain" id="PRO_5026928466" evidence="1">
    <location>
        <begin position="24"/>
        <end position="400"/>
    </location>
</feature>
<gene>
    <name evidence="3" type="ORF">GH984_00390</name>
</gene>
<proteinExistence type="predicted"/>
<dbReference type="AlphaFoldDB" id="A0A6N7QL69"/>
<comment type="caution">
    <text evidence="3">The sequence shown here is derived from an EMBL/GenBank/DDBJ whole genome shotgun (WGS) entry which is preliminary data.</text>
</comment>
<dbReference type="Proteomes" id="UP000433788">
    <property type="component" value="Unassembled WGS sequence"/>
</dbReference>
<keyword evidence="1" id="KW-0732">Signal</keyword>
<evidence type="ECO:0000313" key="4">
    <source>
        <dbReference type="Proteomes" id="UP000433788"/>
    </source>
</evidence>